<dbReference type="InterPro" id="IPR025874">
    <property type="entry name" value="DZR"/>
</dbReference>
<feature type="domain" description="FHA" evidence="1">
    <location>
        <begin position="88"/>
        <end position="137"/>
    </location>
</feature>
<keyword evidence="3" id="KW-1185">Reference proteome</keyword>
<dbReference type="RefSeq" id="WP_146957698.1">
    <property type="nucleotide sequence ID" value="NZ_CP042467.1"/>
</dbReference>
<proteinExistence type="predicted"/>
<accession>A0A5B8XMW1</accession>
<dbReference type="KEGG" id="bbae:FRD01_03520"/>
<dbReference type="InterPro" id="IPR008984">
    <property type="entry name" value="SMAD_FHA_dom_sf"/>
</dbReference>
<dbReference type="OrthoDB" id="9764015at2"/>
<dbReference type="AlphaFoldDB" id="A0A5B8XMW1"/>
<evidence type="ECO:0000259" key="1">
    <source>
        <dbReference type="PROSITE" id="PS50006"/>
    </source>
</evidence>
<protein>
    <submittedName>
        <fullName evidence="2">FHA domain-containing protein</fullName>
    </submittedName>
</protein>
<dbReference type="EMBL" id="CP042467">
    <property type="protein sequence ID" value="QED26338.1"/>
    <property type="molecule type" value="Genomic_DNA"/>
</dbReference>
<dbReference type="Proteomes" id="UP000321595">
    <property type="component" value="Chromosome"/>
</dbReference>
<dbReference type="CDD" id="cd00060">
    <property type="entry name" value="FHA"/>
    <property type="match status" value="1"/>
</dbReference>
<sequence length="166" mass="18628">MNCLDCHAEVPKGARFCAFCGTPLRVCPECEIVLPSSAQFCGICGHSFAKTLQNRSLDEEVFEDPDLIGILFDPERPETQHELREGELTVGAGDKNDVMIDRPAVSWLHALLIVRPERIRLQDSASTNGTYVNSERIHRPVELRNGDIVKFGNVEMKVWLKPQIRG</sequence>
<reference evidence="2 3" key="1">
    <citation type="submission" date="2019-08" db="EMBL/GenBank/DDBJ databases">
        <authorList>
            <person name="Liang Q."/>
        </authorList>
    </citation>
    <scope>NUCLEOTIDE SEQUENCE [LARGE SCALE GENOMIC DNA]</scope>
    <source>
        <strain evidence="2 3">V1718</strain>
    </source>
</reference>
<dbReference type="PROSITE" id="PS50006">
    <property type="entry name" value="FHA_DOMAIN"/>
    <property type="match status" value="1"/>
</dbReference>
<dbReference type="Gene3D" id="2.60.200.20">
    <property type="match status" value="1"/>
</dbReference>
<dbReference type="InterPro" id="IPR000253">
    <property type="entry name" value="FHA_dom"/>
</dbReference>
<evidence type="ECO:0000313" key="3">
    <source>
        <dbReference type="Proteomes" id="UP000321595"/>
    </source>
</evidence>
<dbReference type="InterPro" id="IPR050923">
    <property type="entry name" value="Cell_Proc_Reg/RNA_Proc"/>
</dbReference>
<dbReference type="Pfam" id="PF12773">
    <property type="entry name" value="DZR"/>
    <property type="match status" value="1"/>
</dbReference>
<evidence type="ECO:0000313" key="2">
    <source>
        <dbReference type="EMBL" id="QED26338.1"/>
    </source>
</evidence>
<dbReference type="Pfam" id="PF00498">
    <property type="entry name" value="FHA"/>
    <property type="match status" value="1"/>
</dbReference>
<dbReference type="SUPFAM" id="SSF49879">
    <property type="entry name" value="SMAD/FHA domain"/>
    <property type="match status" value="1"/>
</dbReference>
<dbReference type="SMART" id="SM00240">
    <property type="entry name" value="FHA"/>
    <property type="match status" value="1"/>
</dbReference>
<dbReference type="PANTHER" id="PTHR23308">
    <property type="entry name" value="NUCLEAR INHIBITOR OF PROTEIN PHOSPHATASE-1"/>
    <property type="match status" value="1"/>
</dbReference>
<gene>
    <name evidence="2" type="ORF">FRD01_03520</name>
</gene>
<name>A0A5B8XMW1_9DELT</name>
<organism evidence="2 3">
    <name type="scientific">Microvenator marinus</name>
    <dbReference type="NCBI Taxonomy" id="2600177"/>
    <lineage>
        <taxon>Bacteria</taxon>
        <taxon>Deltaproteobacteria</taxon>
        <taxon>Bradymonadales</taxon>
        <taxon>Microvenatoraceae</taxon>
        <taxon>Microvenator</taxon>
    </lineage>
</organism>